<organism evidence="2 3">
    <name type="scientific">Plakobranchus ocellatus</name>
    <dbReference type="NCBI Taxonomy" id="259542"/>
    <lineage>
        <taxon>Eukaryota</taxon>
        <taxon>Metazoa</taxon>
        <taxon>Spiralia</taxon>
        <taxon>Lophotrochozoa</taxon>
        <taxon>Mollusca</taxon>
        <taxon>Gastropoda</taxon>
        <taxon>Heterobranchia</taxon>
        <taxon>Euthyneura</taxon>
        <taxon>Panpulmonata</taxon>
        <taxon>Sacoglossa</taxon>
        <taxon>Placobranchoidea</taxon>
        <taxon>Plakobranchidae</taxon>
        <taxon>Plakobranchus</taxon>
    </lineage>
</organism>
<feature type="compositionally biased region" description="Polar residues" evidence="1">
    <location>
        <begin position="185"/>
        <end position="207"/>
    </location>
</feature>
<feature type="compositionally biased region" description="Low complexity" evidence="1">
    <location>
        <begin position="352"/>
        <end position="362"/>
    </location>
</feature>
<feature type="region of interest" description="Disordered" evidence="1">
    <location>
        <begin position="18"/>
        <end position="433"/>
    </location>
</feature>
<feature type="compositionally biased region" description="Polar residues" evidence="1">
    <location>
        <begin position="390"/>
        <end position="401"/>
    </location>
</feature>
<keyword evidence="3" id="KW-1185">Reference proteome</keyword>
<feature type="compositionally biased region" description="Polar residues" evidence="1">
    <location>
        <begin position="414"/>
        <end position="431"/>
    </location>
</feature>
<evidence type="ECO:0008006" key="4">
    <source>
        <dbReference type="Google" id="ProtNLM"/>
    </source>
</evidence>
<evidence type="ECO:0000313" key="2">
    <source>
        <dbReference type="EMBL" id="GFO50401.1"/>
    </source>
</evidence>
<sequence length="478" mass="51220">MIMCLQAALYKPNMVGIQRDVPPEIGGPISQPSSQQDNVPPFSSEPQQGPKSASRGPGGTFPAVEPKRLNVPDGGSIRYSKDLPQTDNGYNRGLARSAPLAPPGGRVKPYVGDGYVGGSSQREPNSNLPPSYSGRDSPNEIIPEGYGSNQNAATEPKYQIPKKPPAVPQSSYSNKPNPFTGPRPAQTNPFSLDTFSASSPAGPNNKQRNNELYPPQGQGYPQQNSYPSSQQIQPQQSNKNLQPYGPARPSEKGRDPSNEEQFNIPGDFPSKLDNAGPPPPGTNKIGGPGKTLPGTPAFPAPFGFPESLKVGQNSPFKNLVSFNSPRPFKSRSSIPFPDKGDIFGGFSNSNYETPAAPAAAEAPESRPAEVAANQQNRPAYRIDYPEARESQNSYSPTSRGSNPAYPPQDGAAYNTRQTGTPYFPPQSSSNLGYGFPVQNGGLYGNPYGYSNPPNGQCFRYTYAAEGYRLSDIGKNYPQ</sequence>
<feature type="compositionally biased region" description="Polar residues" evidence="1">
    <location>
        <begin position="118"/>
        <end position="136"/>
    </location>
</feature>
<dbReference type="Proteomes" id="UP000735302">
    <property type="component" value="Unassembled WGS sequence"/>
</dbReference>
<evidence type="ECO:0000256" key="1">
    <source>
        <dbReference type="SAM" id="MobiDB-lite"/>
    </source>
</evidence>
<comment type="caution">
    <text evidence="2">The sequence shown here is derived from an EMBL/GenBank/DDBJ whole genome shotgun (WGS) entry which is preliminary data.</text>
</comment>
<feature type="compositionally biased region" description="Low complexity" evidence="1">
    <location>
        <begin position="213"/>
        <end position="242"/>
    </location>
</feature>
<feature type="compositionally biased region" description="Low complexity" evidence="1">
    <location>
        <begin position="293"/>
        <end position="305"/>
    </location>
</feature>
<dbReference type="EMBL" id="BLXT01008609">
    <property type="protein sequence ID" value="GFO50401.1"/>
    <property type="molecule type" value="Genomic_DNA"/>
</dbReference>
<accession>A0AAV4E2Y9</accession>
<name>A0AAV4E2Y9_9GAST</name>
<gene>
    <name evidence="2" type="ORF">PoB_007690600</name>
</gene>
<dbReference type="AlphaFoldDB" id="A0AAV4E2Y9"/>
<feature type="compositionally biased region" description="Polar residues" evidence="1">
    <location>
        <begin position="310"/>
        <end position="324"/>
    </location>
</feature>
<evidence type="ECO:0000313" key="3">
    <source>
        <dbReference type="Proteomes" id="UP000735302"/>
    </source>
</evidence>
<reference evidence="2 3" key="1">
    <citation type="journal article" date="2021" name="Elife">
        <title>Chloroplast acquisition without the gene transfer in kleptoplastic sea slugs, Plakobranchus ocellatus.</title>
        <authorList>
            <person name="Maeda T."/>
            <person name="Takahashi S."/>
            <person name="Yoshida T."/>
            <person name="Shimamura S."/>
            <person name="Takaki Y."/>
            <person name="Nagai Y."/>
            <person name="Toyoda A."/>
            <person name="Suzuki Y."/>
            <person name="Arimoto A."/>
            <person name="Ishii H."/>
            <person name="Satoh N."/>
            <person name="Nishiyama T."/>
            <person name="Hasebe M."/>
            <person name="Maruyama T."/>
            <person name="Minagawa J."/>
            <person name="Obokata J."/>
            <person name="Shigenobu S."/>
        </authorList>
    </citation>
    <scope>NUCLEOTIDE SEQUENCE [LARGE SCALE GENOMIC DNA]</scope>
</reference>
<proteinExistence type="predicted"/>
<feature type="compositionally biased region" description="Polar residues" evidence="1">
    <location>
        <begin position="168"/>
        <end position="177"/>
    </location>
</feature>
<protein>
    <recommendedName>
        <fullName evidence="4">Enamelin</fullName>
    </recommendedName>
</protein>